<proteinExistence type="predicted"/>
<organism evidence="2 3">
    <name type="scientific">Gnathostoma spinigerum</name>
    <dbReference type="NCBI Taxonomy" id="75299"/>
    <lineage>
        <taxon>Eukaryota</taxon>
        <taxon>Metazoa</taxon>
        <taxon>Ecdysozoa</taxon>
        <taxon>Nematoda</taxon>
        <taxon>Chromadorea</taxon>
        <taxon>Rhabditida</taxon>
        <taxon>Spirurina</taxon>
        <taxon>Gnathostomatomorpha</taxon>
        <taxon>Gnathostomatoidea</taxon>
        <taxon>Gnathostomatidae</taxon>
        <taxon>Gnathostoma</taxon>
    </lineage>
</organism>
<gene>
    <name evidence="2" type="ORF">AB6A40_007835</name>
</gene>
<name>A0ABD6EMX3_9BILA</name>
<keyword evidence="3" id="KW-1185">Reference proteome</keyword>
<protein>
    <submittedName>
        <fullName evidence="2">Uncharacterized protein</fullName>
    </submittedName>
</protein>
<accession>A0ABD6EMX3</accession>
<evidence type="ECO:0000256" key="1">
    <source>
        <dbReference type="SAM" id="MobiDB-lite"/>
    </source>
</evidence>
<comment type="caution">
    <text evidence="2">The sequence shown here is derived from an EMBL/GenBank/DDBJ whole genome shotgun (WGS) entry which is preliminary data.</text>
</comment>
<dbReference type="Proteomes" id="UP001608902">
    <property type="component" value="Unassembled WGS sequence"/>
</dbReference>
<reference evidence="2 3" key="1">
    <citation type="submission" date="2024-08" db="EMBL/GenBank/DDBJ databases">
        <title>Gnathostoma spinigerum genome.</title>
        <authorList>
            <person name="Gonzalez-Bertolin B."/>
            <person name="Monzon S."/>
            <person name="Zaballos A."/>
            <person name="Jimenez P."/>
            <person name="Dekumyoy P."/>
            <person name="Varona S."/>
            <person name="Cuesta I."/>
            <person name="Sumanam S."/>
            <person name="Adisakwattana P."/>
            <person name="Gasser R.B."/>
            <person name="Hernandez-Gonzalez A."/>
            <person name="Young N.D."/>
            <person name="Perteguer M.J."/>
        </authorList>
    </citation>
    <scope>NUCLEOTIDE SEQUENCE [LARGE SCALE GENOMIC DNA]</scope>
    <source>
        <strain evidence="2">AL3</strain>
        <tissue evidence="2">Liver</tissue>
    </source>
</reference>
<dbReference type="AlphaFoldDB" id="A0ABD6EMX3"/>
<dbReference type="EMBL" id="JBGFUD010006648">
    <property type="protein sequence ID" value="MFH4981126.1"/>
    <property type="molecule type" value="Genomic_DNA"/>
</dbReference>
<sequence>MEEDSLRSAAASSESGMREEEGLRGAAAFSKSVPPNDEHSSSKRSSHFAVTFLQMNKTTSVGGQQH</sequence>
<evidence type="ECO:0000313" key="3">
    <source>
        <dbReference type="Proteomes" id="UP001608902"/>
    </source>
</evidence>
<evidence type="ECO:0000313" key="2">
    <source>
        <dbReference type="EMBL" id="MFH4981126.1"/>
    </source>
</evidence>
<feature type="region of interest" description="Disordered" evidence="1">
    <location>
        <begin position="1"/>
        <end position="51"/>
    </location>
</feature>